<evidence type="ECO:0000313" key="1">
    <source>
        <dbReference type="EMBL" id="BBK25254.1"/>
    </source>
</evidence>
<dbReference type="RefSeq" id="WP_143332571.1">
    <property type="nucleotide sequence ID" value="NZ_AP019697.1"/>
</dbReference>
<keyword evidence="2" id="KW-1185">Reference proteome</keyword>
<accession>A0A8D5A4U4</accession>
<name>A0A8D5A4U4_9FIRM</name>
<protein>
    <submittedName>
        <fullName evidence="1">Uncharacterized protein</fullName>
    </submittedName>
</protein>
<dbReference type="KEGG" id="dho:Dia5BBH33_11890"/>
<evidence type="ECO:0000313" key="2">
    <source>
        <dbReference type="Proteomes" id="UP000320585"/>
    </source>
</evidence>
<sequence length="154" mass="17782">MSTDAVSEKKGLLHELKDGFSIDLTEEEYLAKEAEIRKIAGKLTINMDVLNLLEKDYKLRLLVLSIISYFGFREVTGEELLDAANLQPAEGINPMKFFFMKAGWAPYYLEYSFSKDYHVPFNEVMDTFYADVEFYMDMSEHLGTVRIPNALRIV</sequence>
<dbReference type="OrthoDB" id="9915618at2"/>
<dbReference type="GeneID" id="92716411"/>
<gene>
    <name evidence="1" type="ORF">Dia5BBH33_11890</name>
</gene>
<proteinExistence type="predicted"/>
<dbReference type="EMBL" id="AP019697">
    <property type="protein sequence ID" value="BBK25254.1"/>
    <property type="molecule type" value="Genomic_DNA"/>
</dbReference>
<dbReference type="AlphaFoldDB" id="A0A8D5A4U4"/>
<organism evidence="1 2">
    <name type="scientific">Dialister hominis</name>
    <dbReference type="NCBI Taxonomy" id="2582419"/>
    <lineage>
        <taxon>Bacteria</taxon>
        <taxon>Bacillati</taxon>
        <taxon>Bacillota</taxon>
        <taxon>Negativicutes</taxon>
        <taxon>Veillonellales</taxon>
        <taxon>Veillonellaceae</taxon>
        <taxon>Dialister</taxon>
    </lineage>
</organism>
<reference evidence="2" key="1">
    <citation type="submission" date="2019-05" db="EMBL/GenBank/DDBJ databases">
        <title>Complete genome sequencing of Dialister sp. strain 5BBH33.</title>
        <authorList>
            <person name="Sakamoto M."/>
            <person name="Murakami T."/>
            <person name="Mori H."/>
        </authorList>
    </citation>
    <scope>NUCLEOTIDE SEQUENCE [LARGE SCALE GENOMIC DNA]</scope>
    <source>
        <strain evidence="2">5BBH33</strain>
    </source>
</reference>
<dbReference type="Proteomes" id="UP000320585">
    <property type="component" value="Chromosome"/>
</dbReference>